<dbReference type="GO" id="GO:0032259">
    <property type="term" value="P:methylation"/>
    <property type="evidence" value="ECO:0007669"/>
    <property type="project" value="UniProtKB-KW"/>
</dbReference>
<accession>A0ABY0IKE8</accession>
<keyword evidence="1" id="KW-0808">Transferase</keyword>
<gene>
    <name evidence="1" type="ORF">DAY19_02215</name>
</gene>
<dbReference type="InterPro" id="IPR029063">
    <property type="entry name" value="SAM-dependent_MTases_sf"/>
</dbReference>
<sequence>MPCPLCLNNSTQLYAHAIQNDYFECLNCSYVFKDRNKLLEAKIEKSRYDNHNNDSVDQGYVDFLNRLILPLNERLHRPSKGLDFGCGPGPTLSLEMAKLGHDVKDYDIYYADDKSLLVEEGYDFVTSTEVWEHFYSPYEDIRRCWSLVKPGGLLGVMTYFLPEDKDKFNNWWYLRDETHVGFFNEDVFTFIAKELGASIEIINRQVVILKKDL</sequence>
<comment type="caution">
    <text evidence="1">The sequence shown here is derived from an EMBL/GenBank/DDBJ whole genome shotgun (WGS) entry which is preliminary data.</text>
</comment>
<dbReference type="EMBL" id="QDKL01000001">
    <property type="protein sequence ID" value="RZF22608.1"/>
    <property type="molecule type" value="Genomic_DNA"/>
</dbReference>
<name>A0ABY0IKE8_9BACT</name>
<dbReference type="GO" id="GO:0008168">
    <property type="term" value="F:methyltransferase activity"/>
    <property type="evidence" value="ECO:0007669"/>
    <property type="project" value="UniProtKB-KW"/>
</dbReference>
<dbReference type="SUPFAM" id="SSF53335">
    <property type="entry name" value="S-adenosyl-L-methionine-dependent methyltransferases"/>
    <property type="match status" value="1"/>
</dbReference>
<evidence type="ECO:0000313" key="1">
    <source>
        <dbReference type="EMBL" id="RZF22608.1"/>
    </source>
</evidence>
<reference evidence="2" key="1">
    <citation type="journal article" date="2019" name="Int. J. Syst. Evol. Microbiol.">
        <title>Halobacteriovorax valvorus sp. nov., a novel prokaryotic predator isolated from coastal seawater of China.</title>
        <authorList>
            <person name="Chen M.-X."/>
        </authorList>
    </citation>
    <scope>NUCLEOTIDE SEQUENCE [LARGE SCALE GENOMIC DNA]</scope>
    <source>
        <strain evidence="2">BL9</strain>
    </source>
</reference>
<dbReference type="Pfam" id="PF13489">
    <property type="entry name" value="Methyltransf_23"/>
    <property type="match status" value="1"/>
</dbReference>
<organism evidence="1 2">
    <name type="scientific">Halobacteriovorax vibrionivorans</name>
    <dbReference type="NCBI Taxonomy" id="2152716"/>
    <lineage>
        <taxon>Bacteria</taxon>
        <taxon>Pseudomonadati</taxon>
        <taxon>Bdellovibrionota</taxon>
        <taxon>Bacteriovoracia</taxon>
        <taxon>Bacteriovoracales</taxon>
        <taxon>Halobacteriovoraceae</taxon>
        <taxon>Halobacteriovorax</taxon>
    </lineage>
</organism>
<dbReference type="Gene3D" id="3.40.50.150">
    <property type="entry name" value="Vaccinia Virus protein VP39"/>
    <property type="match status" value="1"/>
</dbReference>
<proteinExistence type="predicted"/>
<keyword evidence="2" id="KW-1185">Reference proteome</keyword>
<dbReference type="RefSeq" id="WP_114705553.1">
    <property type="nucleotide sequence ID" value="NZ_QDKL01000001.1"/>
</dbReference>
<keyword evidence="1" id="KW-0489">Methyltransferase</keyword>
<evidence type="ECO:0000313" key="2">
    <source>
        <dbReference type="Proteomes" id="UP000443582"/>
    </source>
</evidence>
<protein>
    <submittedName>
        <fullName evidence="1">Class I SAM-dependent methyltransferase</fullName>
    </submittedName>
</protein>
<dbReference type="Proteomes" id="UP000443582">
    <property type="component" value="Unassembled WGS sequence"/>
</dbReference>